<dbReference type="InterPro" id="IPR006909">
    <property type="entry name" value="Rad21/Rec8_C_eu"/>
</dbReference>
<keyword evidence="3" id="KW-0539">Nucleus</keyword>
<dbReference type="GO" id="GO:0005634">
    <property type="term" value="C:nucleus"/>
    <property type="evidence" value="ECO:0007669"/>
    <property type="project" value="UniProtKB-SubCell"/>
</dbReference>
<reference evidence="7" key="1">
    <citation type="journal article" date="2020" name="Stud. Mycol.">
        <title>101 Dothideomycetes genomes: a test case for predicting lifestyles and emergence of pathogens.</title>
        <authorList>
            <person name="Haridas S."/>
            <person name="Albert R."/>
            <person name="Binder M."/>
            <person name="Bloem J."/>
            <person name="Labutti K."/>
            <person name="Salamov A."/>
            <person name="Andreopoulos B."/>
            <person name="Baker S."/>
            <person name="Barry K."/>
            <person name="Bills G."/>
            <person name="Bluhm B."/>
            <person name="Cannon C."/>
            <person name="Castanera R."/>
            <person name="Culley D."/>
            <person name="Daum C."/>
            <person name="Ezra D."/>
            <person name="Gonzalez J."/>
            <person name="Henrissat B."/>
            <person name="Kuo A."/>
            <person name="Liang C."/>
            <person name="Lipzen A."/>
            <person name="Lutzoni F."/>
            <person name="Magnuson J."/>
            <person name="Mondo S."/>
            <person name="Nolan M."/>
            <person name="Ohm R."/>
            <person name="Pangilinan J."/>
            <person name="Park H.-J."/>
            <person name="Ramirez L."/>
            <person name="Alfaro M."/>
            <person name="Sun H."/>
            <person name="Tritt A."/>
            <person name="Yoshinaga Y."/>
            <person name="Zwiers L.-H."/>
            <person name="Turgeon B."/>
            <person name="Goodwin S."/>
            <person name="Spatafora J."/>
            <person name="Crous P."/>
            <person name="Grigoriev I."/>
        </authorList>
    </citation>
    <scope>NUCLEOTIDE SEQUENCE</scope>
    <source>
        <strain evidence="7">CBS 473.64</strain>
    </source>
</reference>
<protein>
    <recommendedName>
        <fullName evidence="9">Rad21/Rec8-like protein N-terminal domain-containing protein</fullName>
    </recommendedName>
</protein>
<dbReference type="InterPro" id="IPR039781">
    <property type="entry name" value="Rad21/Rec8-like"/>
</dbReference>
<dbReference type="GO" id="GO:0030892">
    <property type="term" value="C:mitotic cohesin complex"/>
    <property type="evidence" value="ECO:0007669"/>
    <property type="project" value="TreeGrafter"/>
</dbReference>
<comment type="subcellular location">
    <subcellularLocation>
        <location evidence="1">Nucleus</location>
    </subcellularLocation>
</comment>
<feature type="domain" description="Rad21/Rec8-like protein N-terminal" evidence="6">
    <location>
        <begin position="1"/>
        <end position="100"/>
    </location>
</feature>
<dbReference type="FunFam" id="1.10.10.580:FF:000004">
    <property type="entry name" value="Double-strand-break repair protein rad21"/>
    <property type="match status" value="1"/>
</dbReference>
<sequence>MFYPTELLQRSGALARVWMAANVEKKLTKAQVLQDKIDEDISEIMRPRAPFSLRLSGSLLLGVVRIYSRKARYLLDDCSDALWKIKMAFKPGNIDLPAHSHIANPGALTLPDAITDIDLLAPMPDPSLLLSQSLDLGGLGLPDLTVADWDSSQFLSTSVEQGRAEPTTEFEVLEEEDDLQLDFGEGLDFPGAEGTSIEMGRDAPTDRHVSEEFATDLKGIGETDLGLDFGDDDTELLQAPEINIDETDVPMGGMTELDAPDEPTVAGAPTPEVRQRSISPLSELGEDEERALAEEVHQTSIFQPAAEDEQDEVELQQARAKRRRVIQRDTETQFSTSEIRAQQNNRDDILRPASFLPRDPLLMALMNMQKSGAFVSSILGDGRSQGWAPELRGIMSMEIVARPAQKRKRDSGIADAETADEQAAAGAERTPQLEFDEDIIAPEDIEIIRDDTAIGEVEQDDEQLQLPEITMPLDEDEEQVFSPIGDTFDDTTYPLLHPAESGVVSQETKHAVHLLRQVVGDAAEHDEEERLKTVVEFQRMFPEDRTTKSDVARMFNEVLVLATKDAIKVQQESEDSKLGGPIRVRAKRGLWGSWAETDVSGAEAIKAAEAAEAAQAPTVAEASAGPLPSAEIAVGA</sequence>
<dbReference type="OrthoDB" id="10071381at2759"/>
<evidence type="ECO:0008006" key="9">
    <source>
        <dbReference type="Google" id="ProtNLM"/>
    </source>
</evidence>
<dbReference type="GO" id="GO:1990414">
    <property type="term" value="P:replication-born double-strand break repair via sister chromatid exchange"/>
    <property type="evidence" value="ECO:0007669"/>
    <property type="project" value="TreeGrafter"/>
</dbReference>
<evidence type="ECO:0000259" key="6">
    <source>
        <dbReference type="Pfam" id="PF04825"/>
    </source>
</evidence>
<evidence type="ECO:0000256" key="3">
    <source>
        <dbReference type="ARBA" id="ARBA00023242"/>
    </source>
</evidence>
<dbReference type="CDD" id="cd21788">
    <property type="entry name" value="Rad21_Rec8_M_SpRad21p-like"/>
    <property type="match status" value="1"/>
</dbReference>
<dbReference type="AlphaFoldDB" id="A0A6A6RWX5"/>
<feature type="region of interest" description="Disordered" evidence="4">
    <location>
        <begin position="403"/>
        <end position="429"/>
    </location>
</feature>
<dbReference type="SUPFAM" id="SSF46785">
    <property type="entry name" value="Winged helix' DNA-binding domain"/>
    <property type="match status" value="1"/>
</dbReference>
<organism evidence="7 8">
    <name type="scientific">Massarina eburnea CBS 473.64</name>
    <dbReference type="NCBI Taxonomy" id="1395130"/>
    <lineage>
        <taxon>Eukaryota</taxon>
        <taxon>Fungi</taxon>
        <taxon>Dikarya</taxon>
        <taxon>Ascomycota</taxon>
        <taxon>Pezizomycotina</taxon>
        <taxon>Dothideomycetes</taxon>
        <taxon>Pleosporomycetidae</taxon>
        <taxon>Pleosporales</taxon>
        <taxon>Massarineae</taxon>
        <taxon>Massarinaceae</taxon>
        <taxon>Massarina</taxon>
    </lineage>
</organism>
<keyword evidence="8" id="KW-1185">Reference proteome</keyword>
<evidence type="ECO:0000313" key="7">
    <source>
        <dbReference type="EMBL" id="KAF2640056.1"/>
    </source>
</evidence>
<proteinExistence type="inferred from homology"/>
<dbReference type="PANTHER" id="PTHR12585:SF69">
    <property type="entry name" value="FI11703P"/>
    <property type="match status" value="1"/>
</dbReference>
<evidence type="ECO:0000313" key="8">
    <source>
        <dbReference type="Proteomes" id="UP000799753"/>
    </source>
</evidence>
<dbReference type="EMBL" id="MU006785">
    <property type="protein sequence ID" value="KAF2640056.1"/>
    <property type="molecule type" value="Genomic_DNA"/>
</dbReference>
<dbReference type="InterPro" id="IPR006910">
    <property type="entry name" value="Rad21_Rec8_N"/>
</dbReference>
<evidence type="ECO:0000256" key="2">
    <source>
        <dbReference type="ARBA" id="ARBA00009870"/>
    </source>
</evidence>
<evidence type="ECO:0000256" key="4">
    <source>
        <dbReference type="SAM" id="MobiDB-lite"/>
    </source>
</evidence>
<dbReference type="GO" id="GO:0003682">
    <property type="term" value="F:chromatin binding"/>
    <property type="evidence" value="ECO:0007669"/>
    <property type="project" value="TreeGrafter"/>
</dbReference>
<comment type="similarity">
    <text evidence="2">Belongs to the rad21 family.</text>
</comment>
<dbReference type="InterPro" id="IPR023093">
    <property type="entry name" value="ScpA-like_C"/>
</dbReference>
<evidence type="ECO:0000259" key="5">
    <source>
        <dbReference type="Pfam" id="PF04824"/>
    </source>
</evidence>
<dbReference type="Proteomes" id="UP000799753">
    <property type="component" value="Unassembled WGS sequence"/>
</dbReference>
<evidence type="ECO:0000256" key="1">
    <source>
        <dbReference type="ARBA" id="ARBA00004123"/>
    </source>
</evidence>
<accession>A0A6A6RWX5</accession>
<gene>
    <name evidence="7" type="ORF">P280DRAFT_401726</name>
</gene>
<dbReference type="PANTHER" id="PTHR12585">
    <property type="entry name" value="SCC1 / RAD21 FAMILY MEMBER"/>
    <property type="match status" value="1"/>
</dbReference>
<dbReference type="GO" id="GO:0007064">
    <property type="term" value="P:mitotic sister chromatid cohesion"/>
    <property type="evidence" value="ECO:0007669"/>
    <property type="project" value="TreeGrafter"/>
</dbReference>
<name>A0A6A6RWX5_9PLEO</name>
<dbReference type="Pfam" id="PF04824">
    <property type="entry name" value="Rad21_Rec8"/>
    <property type="match status" value="1"/>
</dbReference>
<feature type="domain" description="Rad21/Rec8-like protein C-terminal eukaryotic" evidence="5">
    <location>
        <begin position="546"/>
        <end position="572"/>
    </location>
</feature>
<dbReference type="Pfam" id="PF04825">
    <property type="entry name" value="Rad21_Rec8_N"/>
    <property type="match status" value="1"/>
</dbReference>
<dbReference type="InterPro" id="IPR036390">
    <property type="entry name" value="WH_DNA-bd_sf"/>
</dbReference>
<dbReference type="Gene3D" id="1.10.10.580">
    <property type="entry name" value="Structural maintenance of chromosome 1. Chain E"/>
    <property type="match status" value="1"/>
</dbReference>